<evidence type="ECO:0000313" key="1">
    <source>
        <dbReference type="EMBL" id="WSC16669.1"/>
    </source>
</evidence>
<sequence length="42" mass="4091">MAGRVVTGALLESGDPRLTLRSTMLGLAGGKALTAPAHAAAS</sequence>
<dbReference type="Proteomes" id="UP001330827">
    <property type="component" value="Chromosome"/>
</dbReference>
<gene>
    <name evidence="1" type="ORF">OIE64_30140</name>
</gene>
<accession>A0ABZ1G9T8</accession>
<dbReference type="EMBL" id="CP109114">
    <property type="protein sequence ID" value="WSC16669.1"/>
    <property type="molecule type" value="Genomic_DNA"/>
</dbReference>
<organism evidence="1 2">
    <name type="scientific">Streptomyces brevispora</name>
    <dbReference type="NCBI Taxonomy" id="887462"/>
    <lineage>
        <taxon>Bacteria</taxon>
        <taxon>Bacillati</taxon>
        <taxon>Actinomycetota</taxon>
        <taxon>Actinomycetes</taxon>
        <taxon>Kitasatosporales</taxon>
        <taxon>Streptomycetaceae</taxon>
        <taxon>Streptomyces</taxon>
    </lineage>
</organism>
<proteinExistence type="predicted"/>
<name>A0ABZ1G9T8_9ACTN</name>
<protein>
    <submittedName>
        <fullName evidence="1">Uncharacterized protein</fullName>
    </submittedName>
</protein>
<keyword evidence="2" id="KW-1185">Reference proteome</keyword>
<reference evidence="1 2" key="1">
    <citation type="submission" date="2022-10" db="EMBL/GenBank/DDBJ databases">
        <title>The complete genomes of actinobacterial strains from the NBC collection.</title>
        <authorList>
            <person name="Joergensen T.S."/>
            <person name="Alvarez Arevalo M."/>
            <person name="Sterndorff E.B."/>
            <person name="Faurdal D."/>
            <person name="Vuksanovic O."/>
            <person name="Mourched A.-S."/>
            <person name="Charusanti P."/>
            <person name="Shaw S."/>
            <person name="Blin K."/>
            <person name="Weber T."/>
        </authorList>
    </citation>
    <scope>NUCLEOTIDE SEQUENCE [LARGE SCALE GENOMIC DNA]</scope>
    <source>
        <strain evidence="1 2">NBC 01769</strain>
    </source>
</reference>
<dbReference type="RefSeq" id="WP_326595921.1">
    <property type="nucleotide sequence ID" value="NZ_CP109114.1"/>
</dbReference>
<evidence type="ECO:0000313" key="2">
    <source>
        <dbReference type="Proteomes" id="UP001330827"/>
    </source>
</evidence>